<evidence type="ECO:0000313" key="3">
    <source>
        <dbReference type="Proteomes" id="UP000606396"/>
    </source>
</evidence>
<dbReference type="InterPro" id="IPR000157">
    <property type="entry name" value="TIR_dom"/>
</dbReference>
<gene>
    <name evidence="2" type="ORF">H6G94_26725</name>
</gene>
<dbReference type="Gene3D" id="3.40.50.10140">
    <property type="entry name" value="Toll/interleukin-1 receptor homology (TIR) domain"/>
    <property type="match status" value="1"/>
</dbReference>
<dbReference type="InterPro" id="IPR035897">
    <property type="entry name" value="Toll_tir_struct_dom_sf"/>
</dbReference>
<dbReference type="EMBL" id="JACJTC010000021">
    <property type="protein sequence ID" value="MBD2614830.1"/>
    <property type="molecule type" value="Genomic_DNA"/>
</dbReference>
<reference evidence="2 3" key="1">
    <citation type="journal article" date="2020" name="ISME J.">
        <title>Comparative genomics reveals insights into cyanobacterial evolution and habitat adaptation.</title>
        <authorList>
            <person name="Chen M.Y."/>
            <person name="Teng W.K."/>
            <person name="Zhao L."/>
            <person name="Hu C.X."/>
            <person name="Zhou Y.K."/>
            <person name="Han B.P."/>
            <person name="Song L.R."/>
            <person name="Shu W.S."/>
        </authorList>
    </citation>
    <scope>NUCLEOTIDE SEQUENCE [LARGE SCALE GENOMIC DNA]</scope>
    <source>
        <strain evidence="2 3">FACHB-252</strain>
    </source>
</reference>
<accession>A0ABR8HI65</accession>
<keyword evidence="3" id="KW-1185">Reference proteome</keyword>
<dbReference type="Pfam" id="PF13676">
    <property type="entry name" value="TIR_2"/>
    <property type="match status" value="1"/>
</dbReference>
<sequence>MKRGDYRMSKNINYLPYFRIYIVWHQKFSNGEELAKYLFNNICGNPEHPFLQGLGIPIHFRSLPFTKETILPKPIDIKQSLNSAIFIFVDNNMVVCDKWQTYIEELCDNKDLKKPHHRIYPVAFTEHFYKLSKKLSRIQFIEKIDEETDVVKQQQKLLTNVLHICVRQIRHIKQVEENNSVDNDVPPLKLFLSYTRRDGREITNKVHELIEKDKILSTFLDTKDIPPGHNFVEQIDKVLKDCAMLIFQTDTYASRYWCHWEVLTAKKYKIPILVINAIKAGEERSFPYLGNVPTIIWQESQISLIFIKILLEVLRHQYFPKYVENLQKFRSIPEGTLVLPFAPELLNLVQHFQENQPKDNTLIIYPDPPLADNEINLLNSLNPKIKALTPSFPVTSIATDHPKKPLSGKVIGISISNSPDLEKLGFSDYHLKRALLEISRHLLAQGASIAYGGDLRPDGFTQNLIEMVKAYNHQENNQPEKKIFNFLAWPIHLQADVNWQAEYKNEVSIEAIPLPEDIKQQSFEIDDETFLKPEGKENCYVWMRCLTAMREEMAKKIDARIILGGQVTNYKGIFPGIAEEAALTLINDKPLFVLGAFGGCAKAVGQALLGDTPMALTWEGQAAQSPTYAETVEFYNERYFLGSPHLPIDYNALIKIFHETGFHGINKLDESENRALFETEDLDEMIYLISKGLQS</sequence>
<organism evidence="2 3">
    <name type="scientific">Nostoc punctiforme FACHB-252</name>
    <dbReference type="NCBI Taxonomy" id="1357509"/>
    <lineage>
        <taxon>Bacteria</taxon>
        <taxon>Bacillati</taxon>
        <taxon>Cyanobacteriota</taxon>
        <taxon>Cyanophyceae</taxon>
        <taxon>Nostocales</taxon>
        <taxon>Nostocaceae</taxon>
        <taxon>Nostoc</taxon>
    </lineage>
</organism>
<dbReference type="PROSITE" id="PS50104">
    <property type="entry name" value="TIR"/>
    <property type="match status" value="1"/>
</dbReference>
<evidence type="ECO:0000313" key="2">
    <source>
        <dbReference type="EMBL" id="MBD2614830.1"/>
    </source>
</evidence>
<dbReference type="SUPFAM" id="SSF52200">
    <property type="entry name" value="Toll/Interleukin receptor TIR domain"/>
    <property type="match status" value="1"/>
</dbReference>
<dbReference type="Proteomes" id="UP000606396">
    <property type="component" value="Unassembled WGS sequence"/>
</dbReference>
<name>A0ABR8HI65_NOSPU</name>
<dbReference type="Pfam" id="PF18163">
    <property type="entry name" value="LD_cluster2"/>
    <property type="match status" value="1"/>
</dbReference>
<protein>
    <submittedName>
        <fullName evidence="2">TIR domain-containing protein</fullName>
    </submittedName>
</protein>
<comment type="caution">
    <text evidence="2">The sequence shown here is derived from an EMBL/GenBank/DDBJ whole genome shotgun (WGS) entry which is preliminary data.</text>
</comment>
<proteinExistence type="predicted"/>
<dbReference type="InterPro" id="IPR041160">
    <property type="entry name" value="LD_cluster2"/>
</dbReference>
<feature type="domain" description="TIR" evidence="1">
    <location>
        <begin position="186"/>
        <end position="313"/>
    </location>
</feature>
<evidence type="ECO:0000259" key="1">
    <source>
        <dbReference type="PROSITE" id="PS50104"/>
    </source>
</evidence>